<sequence length="389" mass="41372">MARILMAGLPAFGLANPSLPLAAALVEAGHTVDFLQGESFRQRVERTGATLIPFGFYLDGPLTDPRQLIRHGKRLFTDMSDAMIKLGPQYDAVVGTGIQPQLPRVERALDRPVICASPVFFQNDRTAKHLAAISTGLPAPARRLFRTPALRRAAAAVGGAVVFGTQLGDLINLLGPRSSTLNLTVASREYQPFPDDFPGAVFMGPTPTQRIPDPDFPLDRLRAHDGPVFYATLGTVFNTWTPFFRTIAEAFAGTDHLVVLTTGSQEGLAKLGDVPDNVIARAFVPQVDVLEHADVCFTHGGFGTATDAVTLGVPPVLTPMGADQFFNAYRLEELGAGTVLPKGGFTVESVRKAADDAMTGDRSGLNALRESFVAAGGPKLGVSAIEAVL</sequence>
<organism evidence="3 4">
    <name type="scientific">Tessaracoccus lubricantis</name>
    <dbReference type="NCBI Taxonomy" id="545543"/>
    <lineage>
        <taxon>Bacteria</taxon>
        <taxon>Bacillati</taxon>
        <taxon>Actinomycetota</taxon>
        <taxon>Actinomycetes</taxon>
        <taxon>Propionibacteriales</taxon>
        <taxon>Propionibacteriaceae</taxon>
        <taxon>Tessaracoccus</taxon>
    </lineage>
</organism>
<accession>A0ABP9F9C9</accession>
<dbReference type="SUPFAM" id="SSF53756">
    <property type="entry name" value="UDP-Glycosyltransferase/glycogen phosphorylase"/>
    <property type="match status" value="1"/>
</dbReference>
<dbReference type="InterPro" id="IPR050426">
    <property type="entry name" value="Glycosyltransferase_28"/>
</dbReference>
<evidence type="ECO:0000256" key="1">
    <source>
        <dbReference type="SAM" id="SignalP"/>
    </source>
</evidence>
<feature type="chain" id="PRO_5046223062" evidence="1">
    <location>
        <begin position="23"/>
        <end position="389"/>
    </location>
</feature>
<name>A0ABP9F9C9_9ACTN</name>
<evidence type="ECO:0000259" key="2">
    <source>
        <dbReference type="Pfam" id="PF06722"/>
    </source>
</evidence>
<dbReference type="EMBL" id="BAABLV010000019">
    <property type="protein sequence ID" value="GAA4895719.1"/>
    <property type="molecule type" value="Genomic_DNA"/>
</dbReference>
<dbReference type="CDD" id="cd03784">
    <property type="entry name" value="GT1_Gtf-like"/>
    <property type="match status" value="1"/>
</dbReference>
<evidence type="ECO:0000313" key="3">
    <source>
        <dbReference type="EMBL" id="GAA4895719.1"/>
    </source>
</evidence>
<proteinExistence type="predicted"/>
<dbReference type="RefSeq" id="WP_345580338.1">
    <property type="nucleotide sequence ID" value="NZ_BAABLV010000019.1"/>
</dbReference>
<dbReference type="InterPro" id="IPR002213">
    <property type="entry name" value="UDP_glucos_trans"/>
</dbReference>
<reference evidence="4" key="1">
    <citation type="journal article" date="2019" name="Int. J. Syst. Evol. Microbiol.">
        <title>The Global Catalogue of Microorganisms (GCM) 10K type strain sequencing project: providing services to taxonomists for standard genome sequencing and annotation.</title>
        <authorList>
            <consortium name="The Broad Institute Genomics Platform"/>
            <consortium name="The Broad Institute Genome Sequencing Center for Infectious Disease"/>
            <person name="Wu L."/>
            <person name="Ma J."/>
        </authorList>
    </citation>
    <scope>NUCLEOTIDE SEQUENCE [LARGE SCALE GENOMIC DNA]</scope>
    <source>
        <strain evidence="4">JCM 19125</strain>
    </source>
</reference>
<dbReference type="PANTHER" id="PTHR48050:SF13">
    <property type="entry name" value="STEROL 3-BETA-GLUCOSYLTRANSFERASE UGT80A2"/>
    <property type="match status" value="1"/>
</dbReference>
<dbReference type="Proteomes" id="UP001501521">
    <property type="component" value="Unassembled WGS sequence"/>
</dbReference>
<evidence type="ECO:0000313" key="4">
    <source>
        <dbReference type="Proteomes" id="UP001501521"/>
    </source>
</evidence>
<protein>
    <submittedName>
        <fullName evidence="3">Glycosyltransferase</fullName>
    </submittedName>
</protein>
<dbReference type="Gene3D" id="3.40.50.2000">
    <property type="entry name" value="Glycogen Phosphorylase B"/>
    <property type="match status" value="2"/>
</dbReference>
<gene>
    <name evidence="3" type="ORF">GCM10025789_11590</name>
</gene>
<keyword evidence="4" id="KW-1185">Reference proteome</keyword>
<feature type="domain" description="Erythromycin biosynthesis protein CIII-like C-terminal" evidence="2">
    <location>
        <begin position="250"/>
        <end position="362"/>
    </location>
</feature>
<dbReference type="PANTHER" id="PTHR48050">
    <property type="entry name" value="STEROL 3-BETA-GLUCOSYLTRANSFERASE"/>
    <property type="match status" value="1"/>
</dbReference>
<comment type="caution">
    <text evidence="3">The sequence shown here is derived from an EMBL/GenBank/DDBJ whole genome shotgun (WGS) entry which is preliminary data.</text>
</comment>
<keyword evidence="1" id="KW-0732">Signal</keyword>
<dbReference type="InterPro" id="IPR010610">
    <property type="entry name" value="EryCIII-like_C"/>
</dbReference>
<feature type="signal peptide" evidence="1">
    <location>
        <begin position="1"/>
        <end position="22"/>
    </location>
</feature>
<dbReference type="Pfam" id="PF06722">
    <property type="entry name" value="EryCIII-like_C"/>
    <property type="match status" value="1"/>
</dbReference>